<dbReference type="InterPro" id="IPR036249">
    <property type="entry name" value="Thioredoxin-like_sf"/>
</dbReference>
<dbReference type="Pfam" id="PF01323">
    <property type="entry name" value="DSBA"/>
    <property type="match status" value="1"/>
</dbReference>
<dbReference type="EMBL" id="JADOGI010000162">
    <property type="protein sequence ID" value="MBF8191460.1"/>
    <property type="molecule type" value="Genomic_DNA"/>
</dbReference>
<evidence type="ECO:0000313" key="3">
    <source>
        <dbReference type="Proteomes" id="UP000605361"/>
    </source>
</evidence>
<reference evidence="2" key="1">
    <citation type="submission" date="2020-11" db="EMBL/GenBank/DDBJ databases">
        <title>Whole-genome analyses of Nonomuraea sp. K274.</title>
        <authorList>
            <person name="Veyisoglu A."/>
        </authorList>
    </citation>
    <scope>NUCLEOTIDE SEQUENCE</scope>
    <source>
        <strain evidence="2">K274</strain>
    </source>
</reference>
<organism evidence="2 3">
    <name type="scientific">Nonomuraea cypriaca</name>
    <dbReference type="NCBI Taxonomy" id="1187855"/>
    <lineage>
        <taxon>Bacteria</taxon>
        <taxon>Bacillati</taxon>
        <taxon>Actinomycetota</taxon>
        <taxon>Actinomycetes</taxon>
        <taxon>Streptosporangiales</taxon>
        <taxon>Streptosporangiaceae</taxon>
        <taxon>Nonomuraea</taxon>
    </lineage>
</organism>
<evidence type="ECO:0000313" key="2">
    <source>
        <dbReference type="EMBL" id="MBF8191460.1"/>
    </source>
</evidence>
<feature type="domain" description="DSBA-like thioredoxin" evidence="1">
    <location>
        <begin position="2"/>
        <end position="71"/>
    </location>
</feature>
<dbReference type="AlphaFoldDB" id="A0A931AGY9"/>
<dbReference type="GO" id="GO:0016491">
    <property type="term" value="F:oxidoreductase activity"/>
    <property type="evidence" value="ECO:0007669"/>
    <property type="project" value="InterPro"/>
</dbReference>
<name>A0A931AGY9_9ACTN</name>
<dbReference type="PANTHER" id="PTHR13887:SF41">
    <property type="entry name" value="THIOREDOXIN SUPERFAMILY PROTEIN"/>
    <property type="match status" value="1"/>
</dbReference>
<sequence>MDHDTLVELAGDAGLDRERTRSVLASDAYADAVRRDLDRAARLGIDGVPTLVIDERRVMSAMESPEVLAKVLTQALERKSPRG</sequence>
<dbReference type="InterPro" id="IPR001853">
    <property type="entry name" value="DSBA-like_thioredoxin_dom"/>
</dbReference>
<protein>
    <submittedName>
        <fullName evidence="2">DsbA family protein</fullName>
    </submittedName>
</protein>
<evidence type="ECO:0000259" key="1">
    <source>
        <dbReference type="Pfam" id="PF01323"/>
    </source>
</evidence>
<dbReference type="SUPFAM" id="SSF52833">
    <property type="entry name" value="Thioredoxin-like"/>
    <property type="match status" value="1"/>
</dbReference>
<comment type="caution">
    <text evidence="2">The sequence shown here is derived from an EMBL/GenBank/DDBJ whole genome shotgun (WGS) entry which is preliminary data.</text>
</comment>
<proteinExistence type="predicted"/>
<gene>
    <name evidence="2" type="ORF">ITP53_38355</name>
</gene>
<dbReference type="Gene3D" id="3.40.30.10">
    <property type="entry name" value="Glutaredoxin"/>
    <property type="match status" value="1"/>
</dbReference>
<dbReference type="PANTHER" id="PTHR13887">
    <property type="entry name" value="GLUTATHIONE S-TRANSFERASE KAPPA"/>
    <property type="match status" value="1"/>
</dbReference>
<dbReference type="Proteomes" id="UP000605361">
    <property type="component" value="Unassembled WGS sequence"/>
</dbReference>
<keyword evidence="3" id="KW-1185">Reference proteome</keyword>
<accession>A0A931AGY9</accession>